<evidence type="ECO:0000259" key="2">
    <source>
        <dbReference type="Pfam" id="PF02272"/>
    </source>
</evidence>
<accession>A0AAV4LK85</accession>
<dbReference type="PANTHER" id="PTHR47618">
    <property type="entry name" value="BIFUNCTIONAL OLIGORIBONUCLEASE AND PAP PHOSPHATASE NRNA"/>
    <property type="match status" value="1"/>
</dbReference>
<dbReference type="Proteomes" id="UP001057291">
    <property type="component" value="Unassembled WGS sequence"/>
</dbReference>
<keyword evidence="4" id="KW-1185">Reference proteome</keyword>
<organism evidence="3 4">
    <name type="scientific">Collibacillus ludicampi</name>
    <dbReference type="NCBI Taxonomy" id="2771369"/>
    <lineage>
        <taxon>Bacteria</taxon>
        <taxon>Bacillati</taxon>
        <taxon>Bacillota</taxon>
        <taxon>Bacilli</taxon>
        <taxon>Bacillales</taxon>
        <taxon>Alicyclobacillaceae</taxon>
        <taxon>Collibacillus</taxon>
    </lineage>
</organism>
<feature type="domain" description="DHHA1" evidence="2">
    <location>
        <begin position="237"/>
        <end position="319"/>
    </location>
</feature>
<dbReference type="SUPFAM" id="SSF64182">
    <property type="entry name" value="DHH phosphoesterases"/>
    <property type="match status" value="1"/>
</dbReference>
<sequence length="324" mass="35920">MSIEEMLEDAAEYIRSHDDFLILTHVSPDGDALGSSLAAAHIVEKLGKSFTLVNDDPIPEKFRFLPYADRFRLPGEVERSFVHVLSFDCADRNRLGESGALIAAEATLLNVDHHATNDRFGTCNVVDIEAAATAQVVYYLAHALQVEIDEAMATCLYTGLLTDTGGFRYNNTTSEVHRLATDLLSRGVEPYRVADRVLETITWPRLQLTREVLSTIERDPTGRIAWLTVPYEMLKRTGAIEEDVEGLVNYARNVEGVEVGILFREIPGGKVKVSFRSKYYVDVGRIALEFGGGGHPRASGCTVESSLDEIKRKVISRVKEVLST</sequence>
<dbReference type="EMBL" id="BOQE01000001">
    <property type="protein sequence ID" value="GIM47844.1"/>
    <property type="molecule type" value="Genomic_DNA"/>
</dbReference>
<dbReference type="PANTHER" id="PTHR47618:SF1">
    <property type="entry name" value="BIFUNCTIONAL OLIGORIBONUCLEASE AND PAP PHOSPHATASE NRNA"/>
    <property type="match status" value="1"/>
</dbReference>
<dbReference type="GO" id="GO:0003676">
    <property type="term" value="F:nucleic acid binding"/>
    <property type="evidence" value="ECO:0007669"/>
    <property type="project" value="InterPro"/>
</dbReference>
<dbReference type="Pfam" id="PF02272">
    <property type="entry name" value="DHHA1"/>
    <property type="match status" value="1"/>
</dbReference>
<evidence type="ECO:0000313" key="4">
    <source>
        <dbReference type="Proteomes" id="UP001057291"/>
    </source>
</evidence>
<protein>
    <submittedName>
        <fullName evidence="3">Phosphoesterase RecJ-like protein</fullName>
    </submittedName>
</protein>
<dbReference type="InterPro" id="IPR051319">
    <property type="entry name" value="Oligoribo/pAp-PDE_c-di-AMP_PDE"/>
</dbReference>
<dbReference type="InterPro" id="IPR001667">
    <property type="entry name" value="DDH_dom"/>
</dbReference>
<dbReference type="InterPro" id="IPR003156">
    <property type="entry name" value="DHHA1_dom"/>
</dbReference>
<dbReference type="Pfam" id="PF01368">
    <property type="entry name" value="DHH"/>
    <property type="match status" value="1"/>
</dbReference>
<dbReference type="InterPro" id="IPR038763">
    <property type="entry name" value="DHH_sf"/>
</dbReference>
<dbReference type="Gene3D" id="3.10.310.30">
    <property type="match status" value="1"/>
</dbReference>
<name>A0AAV4LK85_9BACL</name>
<reference evidence="3" key="1">
    <citation type="journal article" date="2023" name="Int. J. Syst. Evol. Microbiol.">
        <title>Collibacillus ludicampi gen. nov., sp. nov., a new soil bacterium of the family Alicyclobacillaceae.</title>
        <authorList>
            <person name="Jojima T."/>
            <person name="Ioku Y."/>
            <person name="Fukuta Y."/>
            <person name="Shirasaka N."/>
            <person name="Matsumura Y."/>
            <person name="Mori M."/>
        </authorList>
    </citation>
    <scope>NUCLEOTIDE SEQUENCE</scope>
    <source>
        <strain evidence="3">TP075</strain>
    </source>
</reference>
<feature type="domain" description="DDH" evidence="1">
    <location>
        <begin position="20"/>
        <end position="159"/>
    </location>
</feature>
<dbReference type="Gene3D" id="3.90.1640.10">
    <property type="entry name" value="inorganic pyrophosphatase (n-terminal core)"/>
    <property type="match status" value="1"/>
</dbReference>
<evidence type="ECO:0000259" key="1">
    <source>
        <dbReference type="Pfam" id="PF01368"/>
    </source>
</evidence>
<comment type="caution">
    <text evidence="3">The sequence shown here is derived from an EMBL/GenBank/DDBJ whole genome shotgun (WGS) entry which is preliminary data.</text>
</comment>
<proteinExistence type="predicted"/>
<dbReference type="RefSeq" id="WP_282200778.1">
    <property type="nucleotide sequence ID" value="NZ_BOQE01000001.1"/>
</dbReference>
<evidence type="ECO:0000313" key="3">
    <source>
        <dbReference type="EMBL" id="GIM47844.1"/>
    </source>
</evidence>
<gene>
    <name evidence="3" type="ORF">DNHGIG_33930</name>
</gene>
<dbReference type="AlphaFoldDB" id="A0AAV4LK85"/>